<accession>A0AAW2I190</accession>
<dbReference type="InterPro" id="IPR016024">
    <property type="entry name" value="ARM-type_fold"/>
</dbReference>
<feature type="domain" description="BTB" evidence="1">
    <location>
        <begin position="556"/>
        <end position="642"/>
    </location>
</feature>
<evidence type="ECO:0000259" key="2">
    <source>
        <dbReference type="Pfam" id="PF24768"/>
    </source>
</evidence>
<dbReference type="InterPro" id="IPR011989">
    <property type="entry name" value="ARM-like"/>
</dbReference>
<dbReference type="Gene3D" id="1.25.10.10">
    <property type="entry name" value="Leucine-rich Repeat Variant"/>
    <property type="match status" value="1"/>
</dbReference>
<evidence type="ECO:0000259" key="1">
    <source>
        <dbReference type="Pfam" id="PF00651"/>
    </source>
</evidence>
<dbReference type="GO" id="GO:0009653">
    <property type="term" value="P:anatomical structure morphogenesis"/>
    <property type="evidence" value="ECO:0007669"/>
    <property type="project" value="TreeGrafter"/>
</dbReference>
<dbReference type="PANTHER" id="PTHR23312:SF8">
    <property type="entry name" value="ARMADILLO REPEAT-CONTAINING PROTEIN 5"/>
    <property type="match status" value="1"/>
</dbReference>
<dbReference type="Pfam" id="PF00651">
    <property type="entry name" value="BTB"/>
    <property type="match status" value="1"/>
</dbReference>
<comment type="caution">
    <text evidence="3">The sequence shown here is derived from an EMBL/GenBank/DDBJ whole genome shotgun (WGS) entry which is preliminary data.</text>
</comment>
<dbReference type="InterPro" id="IPR000210">
    <property type="entry name" value="BTB/POZ_dom"/>
</dbReference>
<dbReference type="AlphaFoldDB" id="A0AAW2I190"/>
<dbReference type="PANTHER" id="PTHR23312">
    <property type="entry name" value="ARMC5 ARMADILLO REPEAT-CONTAINING -RELATED"/>
    <property type="match status" value="1"/>
</dbReference>
<name>A0AAW2I190_9NEOP</name>
<sequence length="717" mass="81339">MEKESFPVSSLKEYHEKKDNNGILSSLLNLKKHLRGAKNVGDVDRETCEILVNLIKYPNSKIMDISVSILANCCRKSRHREMFKELGGIPHLILIIKTVDNDSILCRAYRLLGNLAYDYSLASVLNEYNAGFILLKSLEKIDNKSPATLMMTFRAIKKLWAVKEFQSKMLPEDVSTNLNNCLCSTDDQLVALSVEALTLFSTGKSSQRKCHIKVSKELLAKLVELYKKENMNNIIINCLSNLICYQTTQTWKHLEGSKLPETFIDYIQQEDHIHRVVLEAFYKLCTEGGVRNKVKSSGLLQRLLKLCYGSNTERILSIFYLFEFDVSSIAMLAQDKDFISLLTRNIPKNGAVRLLSVVSRLDPPVKELLSHDNLSVIIKHKECHGILRKISQTKKFLSQLIASGRIWEISKVNCLSEERDQYVEALIVHLLQTGDQNEIENAALAVPFLVKPRHFTMYNMLAHNNGITIILRLLKERTLEERILATIVKLISIFQNFYNNYKHCRGFFDDCVRAQSDAKPPSRNEMPEDVTMEEVETANSGQCPDASSTPEMVTFELDCGSLVTANKTVLCKYSPVLDAMLNGHFIESSQQKVKLSCCSPEALTYLEKLLTDKARISDINIEKHLELISLTDRFLMTNLNDTLTVSLPIDQSSCVAVLQWCRVSGYTKNSGIIKRKAYEFIFSSSSHLLLAMQNDTLRAPLVNEISTYLSNSFIDLL</sequence>
<dbReference type="EMBL" id="JARGDH010000002">
    <property type="protein sequence ID" value="KAL0275708.1"/>
    <property type="molecule type" value="Genomic_DNA"/>
</dbReference>
<dbReference type="GO" id="GO:0005829">
    <property type="term" value="C:cytosol"/>
    <property type="evidence" value="ECO:0007669"/>
    <property type="project" value="TreeGrafter"/>
</dbReference>
<dbReference type="SUPFAM" id="SSF48371">
    <property type="entry name" value="ARM repeat"/>
    <property type="match status" value="1"/>
</dbReference>
<proteinExistence type="predicted"/>
<reference evidence="3" key="1">
    <citation type="journal article" date="2024" name="Gigascience">
        <title>Chromosome-level genome of the poultry shaft louse Menopon gallinae provides insight into the host-switching and adaptive evolution of parasitic lice.</title>
        <authorList>
            <person name="Xu Y."/>
            <person name="Ma L."/>
            <person name="Liu S."/>
            <person name="Liang Y."/>
            <person name="Liu Q."/>
            <person name="He Z."/>
            <person name="Tian L."/>
            <person name="Duan Y."/>
            <person name="Cai W."/>
            <person name="Li H."/>
            <person name="Song F."/>
        </authorList>
    </citation>
    <scope>NUCLEOTIDE SEQUENCE</scope>
    <source>
        <strain evidence="3">Cailab_2023a</strain>
    </source>
</reference>
<dbReference type="Pfam" id="PF24768">
    <property type="entry name" value="ARM_ARMC5"/>
    <property type="match status" value="1"/>
</dbReference>
<feature type="domain" description="ARMC5-like ARM-repeats" evidence="2">
    <location>
        <begin position="61"/>
        <end position="342"/>
    </location>
</feature>
<organism evidence="3">
    <name type="scientific">Menopon gallinae</name>
    <name type="common">poultry shaft louse</name>
    <dbReference type="NCBI Taxonomy" id="328185"/>
    <lineage>
        <taxon>Eukaryota</taxon>
        <taxon>Metazoa</taxon>
        <taxon>Ecdysozoa</taxon>
        <taxon>Arthropoda</taxon>
        <taxon>Hexapoda</taxon>
        <taxon>Insecta</taxon>
        <taxon>Pterygota</taxon>
        <taxon>Neoptera</taxon>
        <taxon>Paraneoptera</taxon>
        <taxon>Psocodea</taxon>
        <taxon>Troctomorpha</taxon>
        <taxon>Phthiraptera</taxon>
        <taxon>Amblycera</taxon>
        <taxon>Menoponidae</taxon>
        <taxon>Menopon</taxon>
    </lineage>
</organism>
<evidence type="ECO:0008006" key="4">
    <source>
        <dbReference type="Google" id="ProtNLM"/>
    </source>
</evidence>
<dbReference type="InterPro" id="IPR011333">
    <property type="entry name" value="SKP1/BTB/POZ_sf"/>
</dbReference>
<protein>
    <recommendedName>
        <fullName evidence="4">BTB domain-containing protein</fullName>
    </recommendedName>
</protein>
<evidence type="ECO:0000313" key="3">
    <source>
        <dbReference type="EMBL" id="KAL0275708.1"/>
    </source>
</evidence>
<dbReference type="SUPFAM" id="SSF54695">
    <property type="entry name" value="POZ domain"/>
    <property type="match status" value="1"/>
</dbReference>
<dbReference type="InterPro" id="IPR055445">
    <property type="entry name" value="ARM_ARMC5"/>
</dbReference>
<dbReference type="Gene3D" id="3.30.710.10">
    <property type="entry name" value="Potassium Channel Kv1.1, Chain A"/>
    <property type="match status" value="1"/>
</dbReference>
<gene>
    <name evidence="3" type="ORF">PYX00_003491</name>
</gene>